<dbReference type="GO" id="GO:0005634">
    <property type="term" value="C:nucleus"/>
    <property type="evidence" value="ECO:0007669"/>
    <property type="project" value="UniProtKB-ARBA"/>
</dbReference>
<keyword evidence="1" id="KW-0378">Hydrolase</keyword>
<dbReference type="CDD" id="cd07521">
    <property type="entry name" value="HAD_FCP1-like"/>
    <property type="match status" value="1"/>
</dbReference>
<evidence type="ECO:0000256" key="1">
    <source>
        <dbReference type="ARBA" id="ARBA00022801"/>
    </source>
</evidence>
<organism evidence="6 7">
    <name type="scientific">Vitis vinifera</name>
    <name type="common">Grape</name>
    <dbReference type="NCBI Taxonomy" id="29760"/>
    <lineage>
        <taxon>Eukaryota</taxon>
        <taxon>Viridiplantae</taxon>
        <taxon>Streptophyta</taxon>
        <taxon>Embryophyta</taxon>
        <taxon>Tracheophyta</taxon>
        <taxon>Spermatophyta</taxon>
        <taxon>Magnoliopsida</taxon>
        <taxon>eudicotyledons</taxon>
        <taxon>Gunneridae</taxon>
        <taxon>Pentapetalae</taxon>
        <taxon>rosids</taxon>
        <taxon>Vitales</taxon>
        <taxon>Vitaceae</taxon>
        <taxon>Viteae</taxon>
        <taxon>Vitis</taxon>
    </lineage>
</organism>
<dbReference type="EMBL" id="QGNW01001285">
    <property type="protein sequence ID" value="RVW47347.1"/>
    <property type="molecule type" value="Genomic_DNA"/>
</dbReference>
<sequence length="468" mass="53038">MVSMYVRSQVRYPSILALALEFLSKQQNLNHVFKVVRMMDQQTKHVKTFNLQMTISSSNEVSTQDTGSNEAAIDQQELLDAENLQFQMELSSLVDPITMENTEYATVPWPSNLETIFSPVLESVDVHSELNILNSAGSYNEPYLAQLIGDDSDDNSRSSSDYQTCNVSDFYISDMIVADLPIDGNSMYDDIIGINPFPDYKCGEPSMLFDVAEQCMILPFLEDTREARNIHSPTSCEEAMVGSDNSSLYLAIHQMRSCNQESDIYPCSDQDQAECFDPHLFIRNLPDLSDVVANSRPTILPKETRKKKSITLVLDLDDFTFPVFFNMKDHTVYVKQRPYLHTFLERVAEMFEIVVFTASQSIYAEQLLDILDPDGKFFSHRAYRESCIFSDGSYTKDLTVLGIDLAKVAIIDNSPQVFQLQVNNGIPIKSWFDDPSDHALISLLPFLETLVDADDVRPIIAKRFGNKE</sequence>
<dbReference type="NCBIfam" id="TIGR02251">
    <property type="entry name" value="HIF-SF_euk"/>
    <property type="match status" value="1"/>
</dbReference>
<dbReference type="InterPro" id="IPR011948">
    <property type="entry name" value="Dullard_phosphatase"/>
</dbReference>
<comment type="caution">
    <text evidence="6">The sequence shown here is derived from an EMBL/GenBank/DDBJ whole genome shotgun (WGS) entry which is preliminary data.</text>
</comment>
<comment type="similarity">
    <text evidence="4">Belongs to the CTDSPL2 family.</text>
</comment>
<dbReference type="Gene3D" id="3.40.50.1000">
    <property type="entry name" value="HAD superfamily/HAD-like"/>
    <property type="match status" value="1"/>
</dbReference>
<evidence type="ECO:0000256" key="4">
    <source>
        <dbReference type="ARBA" id="ARBA00038355"/>
    </source>
</evidence>
<keyword evidence="2" id="KW-0904">Protein phosphatase</keyword>
<dbReference type="SUPFAM" id="SSF56784">
    <property type="entry name" value="HAD-like"/>
    <property type="match status" value="1"/>
</dbReference>
<feature type="domain" description="FCP1 homology" evidence="5">
    <location>
        <begin position="305"/>
        <end position="450"/>
    </location>
</feature>
<dbReference type="AlphaFoldDB" id="A0A438EHZ2"/>
<name>A0A438EHZ2_VITVI</name>
<dbReference type="InterPro" id="IPR004274">
    <property type="entry name" value="FCP1_dom"/>
</dbReference>
<dbReference type="GO" id="GO:0004721">
    <property type="term" value="F:phosphoprotein phosphatase activity"/>
    <property type="evidence" value="ECO:0007669"/>
    <property type="project" value="UniProtKB-KW"/>
</dbReference>
<dbReference type="PANTHER" id="PTHR12210">
    <property type="entry name" value="DULLARD PROTEIN PHOSPHATASE"/>
    <property type="match status" value="1"/>
</dbReference>
<dbReference type="InterPro" id="IPR050365">
    <property type="entry name" value="TIM50"/>
</dbReference>
<dbReference type="InterPro" id="IPR023214">
    <property type="entry name" value="HAD_sf"/>
</dbReference>
<evidence type="ECO:0000256" key="3">
    <source>
        <dbReference type="ARBA" id="ARBA00037324"/>
    </source>
</evidence>
<reference evidence="6 7" key="1">
    <citation type="journal article" date="2018" name="PLoS Genet.">
        <title>Population sequencing reveals clonal diversity and ancestral inbreeding in the grapevine cultivar Chardonnay.</title>
        <authorList>
            <person name="Roach M.J."/>
            <person name="Johnson D.L."/>
            <person name="Bohlmann J."/>
            <person name="van Vuuren H.J."/>
            <person name="Jones S.J."/>
            <person name="Pretorius I.S."/>
            <person name="Schmidt S.A."/>
            <person name="Borneman A.R."/>
        </authorList>
    </citation>
    <scope>NUCLEOTIDE SEQUENCE [LARGE SCALE GENOMIC DNA]</scope>
    <source>
        <strain evidence="7">cv. Chardonnay</strain>
        <tissue evidence="6">Leaf</tissue>
    </source>
</reference>
<evidence type="ECO:0000259" key="5">
    <source>
        <dbReference type="PROSITE" id="PS50969"/>
    </source>
</evidence>
<dbReference type="PROSITE" id="PS50969">
    <property type="entry name" value="FCP1"/>
    <property type="match status" value="1"/>
</dbReference>
<dbReference type="FunFam" id="3.40.50.1000:FF:000015">
    <property type="entry name" value="CTD small phosphatase-like protein 2"/>
    <property type="match status" value="1"/>
</dbReference>
<protein>
    <submittedName>
        <fullName evidence="6">CTD small phosphatase-like protein 2</fullName>
    </submittedName>
</protein>
<comment type="function">
    <text evidence="3">Probable phosphatase.</text>
</comment>
<evidence type="ECO:0000313" key="6">
    <source>
        <dbReference type="EMBL" id="RVW47347.1"/>
    </source>
</evidence>
<dbReference type="SMART" id="SM00577">
    <property type="entry name" value="CPDc"/>
    <property type="match status" value="1"/>
</dbReference>
<accession>A0A438EHZ2</accession>
<evidence type="ECO:0000313" key="7">
    <source>
        <dbReference type="Proteomes" id="UP000288805"/>
    </source>
</evidence>
<proteinExistence type="inferred from homology"/>
<dbReference type="Pfam" id="PF03031">
    <property type="entry name" value="NIF"/>
    <property type="match status" value="1"/>
</dbReference>
<dbReference type="InterPro" id="IPR036412">
    <property type="entry name" value="HAD-like_sf"/>
</dbReference>
<dbReference type="Proteomes" id="UP000288805">
    <property type="component" value="Unassembled WGS sequence"/>
</dbReference>
<evidence type="ECO:0000256" key="2">
    <source>
        <dbReference type="ARBA" id="ARBA00022912"/>
    </source>
</evidence>
<gene>
    <name evidence="6" type="primary">CTDSPL2_1</name>
    <name evidence="6" type="ORF">CK203_090324</name>
</gene>